<dbReference type="EMBL" id="LYDR01000095">
    <property type="protein sequence ID" value="ODA30964.1"/>
    <property type="molecule type" value="Genomic_DNA"/>
</dbReference>
<dbReference type="Proteomes" id="UP000094828">
    <property type="component" value="Unassembled WGS sequence"/>
</dbReference>
<gene>
    <name evidence="1" type="ORF">A6X21_23215</name>
</gene>
<organism evidence="1 2">
    <name type="scientific">Planctopirus hydrillae</name>
    <dbReference type="NCBI Taxonomy" id="1841610"/>
    <lineage>
        <taxon>Bacteria</taxon>
        <taxon>Pseudomonadati</taxon>
        <taxon>Planctomycetota</taxon>
        <taxon>Planctomycetia</taxon>
        <taxon>Planctomycetales</taxon>
        <taxon>Planctomycetaceae</taxon>
        <taxon>Planctopirus</taxon>
    </lineage>
</organism>
<comment type="caution">
    <text evidence="1">The sequence shown here is derived from an EMBL/GenBank/DDBJ whole genome shotgun (WGS) entry which is preliminary data.</text>
</comment>
<evidence type="ECO:0000313" key="1">
    <source>
        <dbReference type="EMBL" id="ODA30964.1"/>
    </source>
</evidence>
<sequence>MKLVERSMNWNCSMICLTNRYSEGVCCRQAERLFRADQSGTGRSILNGKRDRTDDDHVPYSTWIRISVMDSSPEMF</sequence>
<accession>A0A1C3ECQ2</accession>
<protein>
    <submittedName>
        <fullName evidence="1">Uncharacterized protein</fullName>
    </submittedName>
</protein>
<dbReference type="AlphaFoldDB" id="A0A1C3ECQ2"/>
<reference evidence="1 2" key="1">
    <citation type="submission" date="2016-05" db="EMBL/GenBank/DDBJ databases">
        <title>Genomic and physiological characterization of Planctopirus sp. isolated from fresh water lake.</title>
        <authorList>
            <person name="Subhash Y."/>
            <person name="Ramana C."/>
        </authorList>
    </citation>
    <scope>NUCLEOTIDE SEQUENCE [LARGE SCALE GENOMIC DNA]</scope>
    <source>
        <strain evidence="1 2">JC280</strain>
    </source>
</reference>
<keyword evidence="2" id="KW-1185">Reference proteome</keyword>
<proteinExistence type="predicted"/>
<name>A0A1C3ECQ2_9PLAN</name>
<evidence type="ECO:0000313" key="2">
    <source>
        <dbReference type="Proteomes" id="UP000094828"/>
    </source>
</evidence>
<dbReference type="STRING" id="1841610.A6X21_23215"/>